<reference evidence="3" key="1">
    <citation type="journal article" date="2013" name="Science">
        <title>The Amborella genome and the evolution of flowering plants.</title>
        <authorList>
            <consortium name="Amborella Genome Project"/>
        </authorList>
    </citation>
    <scope>NUCLEOTIDE SEQUENCE [LARGE SCALE GENOMIC DNA]</scope>
</reference>
<dbReference type="PANTHER" id="PTHR33167:SF4">
    <property type="entry name" value="TRANSCRIPTION FACTOR, PUTATIVE (DUF863)-RELATED"/>
    <property type="match status" value="1"/>
</dbReference>
<keyword evidence="3" id="KW-1185">Reference proteome</keyword>
<feature type="compositionally biased region" description="Basic and acidic residues" evidence="1">
    <location>
        <begin position="607"/>
        <end position="619"/>
    </location>
</feature>
<feature type="compositionally biased region" description="Basic and acidic residues" evidence="1">
    <location>
        <begin position="570"/>
        <end position="579"/>
    </location>
</feature>
<proteinExistence type="predicted"/>
<name>W1PR39_AMBTC</name>
<protein>
    <submittedName>
        <fullName evidence="2">Uncharacterized protein</fullName>
    </submittedName>
</protein>
<dbReference type="Proteomes" id="UP000017836">
    <property type="component" value="Unassembled WGS sequence"/>
</dbReference>
<dbReference type="Pfam" id="PF05904">
    <property type="entry name" value="DUF863"/>
    <property type="match status" value="2"/>
</dbReference>
<evidence type="ECO:0000313" key="3">
    <source>
        <dbReference type="Proteomes" id="UP000017836"/>
    </source>
</evidence>
<dbReference type="eggNOG" id="ENOG502QQQ0">
    <property type="taxonomic scope" value="Eukaryota"/>
</dbReference>
<accession>W1PR39</accession>
<gene>
    <name evidence="2" type="ORF">AMTR_s00177p00026800</name>
</gene>
<dbReference type="EMBL" id="KI392874">
    <property type="protein sequence ID" value="ERN10284.1"/>
    <property type="molecule type" value="Genomic_DNA"/>
</dbReference>
<dbReference type="Gramene" id="ERN10284">
    <property type="protein sequence ID" value="ERN10284"/>
    <property type="gene ID" value="AMTR_s00177p00026800"/>
</dbReference>
<dbReference type="PANTHER" id="PTHR33167">
    <property type="entry name" value="TRANSCRIPTION FACTOR, PUTATIVE (DUF863)-RELATED"/>
    <property type="match status" value="1"/>
</dbReference>
<dbReference type="OMA" id="QMSMKGV"/>
<feature type="region of interest" description="Disordered" evidence="1">
    <location>
        <begin position="341"/>
        <end position="375"/>
    </location>
</feature>
<feature type="region of interest" description="Disordered" evidence="1">
    <location>
        <begin position="570"/>
        <end position="623"/>
    </location>
</feature>
<evidence type="ECO:0000313" key="2">
    <source>
        <dbReference type="EMBL" id="ERN10284.1"/>
    </source>
</evidence>
<sequence>MKYLLPGPLKTIFVLISIAIANSVGMGAKVQFKSYAPLYYSMKDLNEDAKSDAWSHIYEDKMLRGGHYYNGFRPVHMDGHLEYDKEILKQTMLKHEAVFRNQVHELHRLYRVQKELMEDLKIKENNKNSLQMGGPQANPLFFQMASEGREKTIKTPIIGMGMAHASSFSGSSIPGTNNLPSSVKFLMESSTEVVSKHVHNEGMVKNNAWLKATKPRRTFDLCLPADEYIDIDDQENVKEENIGGASFNAYSGTGSSLKDRGMHLESEVKLTLGSGKPSCKEDGLKLDSLAYSNPYIQNLIQLNGPKEGLCNKDATGLASVGILGPLIQGEDTSKTQYSLQPVTGLPGPSREFFSYSQRDNDPKTHGNHTEPGASRREWPAFNLEPVHCRSNGTPFPNGFNHSNFPVAYEHPPYLLKNGFELPSFPLPDQTQNEIWFRERAGYGIRVPETNSGLNKPPCAGAVSSFPSLPGSVTLKFQPVDPNSGSSSTFNNLNHVPFLSPYKGSEISKSSEYTEERWHPNSSSGVCQSSNCKSSNQKGHAHVLEFDLNASSSEANLFLSEKPNVSNGECEAYKSHEDKGPKKRFKGFDLTLMPSDDSEGETGLQSDNGERKPDRERKQLDTTGSSTIETHLVFKNATVPSVITQDSEMGDLSNTLLDILPSDSVPANCKNINVKEHEIVEIIPRGVSICCVVPHFEEKSLVNVRERGTGLVREGKLYEGLYEKKTPRKNEGMLADEGGGAGKNHIAACINERESGLSEGELGLANHEAQEEIVSKEGSIMSVAEALILLSVDQHQPDCGTGHEPTPATWQPLDCLAEAACESQLPDEAVAARCESEENGIDFFESMTLMLTETNFEEEDWFKYKRVEAEAGPGPGSNGPEMGSSGPTRGRRRRRRDFQREILPGLASLARHEVTEDMQIIGGLIRASGCSWPMGPARRGTRARRTSCTFPINDAGLALVGTMGLGGGPRDKVDLGGELESEVGQLQGISWGKTTRRRRRVQRFSGTVLAPSLSFKASENMC</sequence>
<dbReference type="InterPro" id="IPR008581">
    <property type="entry name" value="DUF863_pln"/>
</dbReference>
<feature type="region of interest" description="Disordered" evidence="1">
    <location>
        <begin position="868"/>
        <end position="895"/>
    </location>
</feature>
<evidence type="ECO:0000256" key="1">
    <source>
        <dbReference type="SAM" id="MobiDB-lite"/>
    </source>
</evidence>
<organism evidence="2 3">
    <name type="scientific">Amborella trichopoda</name>
    <dbReference type="NCBI Taxonomy" id="13333"/>
    <lineage>
        <taxon>Eukaryota</taxon>
        <taxon>Viridiplantae</taxon>
        <taxon>Streptophyta</taxon>
        <taxon>Embryophyta</taxon>
        <taxon>Tracheophyta</taxon>
        <taxon>Spermatophyta</taxon>
        <taxon>Magnoliopsida</taxon>
        <taxon>Amborellales</taxon>
        <taxon>Amborellaceae</taxon>
        <taxon>Amborella</taxon>
    </lineage>
</organism>
<feature type="compositionally biased region" description="Basic and acidic residues" evidence="1">
    <location>
        <begin position="358"/>
        <end position="375"/>
    </location>
</feature>
<dbReference type="AlphaFoldDB" id="W1PR39"/>
<dbReference type="HOGENOM" id="CLU_008032_1_0_1"/>